<name>A0A1R1PIP0_ZANCU</name>
<dbReference type="InterPro" id="IPR050951">
    <property type="entry name" value="Retrovirus_Pol_polyprotein"/>
</dbReference>
<dbReference type="AlphaFoldDB" id="A0A1R1PIP0"/>
<dbReference type="InterPro" id="IPR036397">
    <property type="entry name" value="RNaseH_sf"/>
</dbReference>
<evidence type="ECO:0000256" key="3">
    <source>
        <dbReference type="SAM" id="MobiDB-lite"/>
    </source>
</evidence>
<feature type="domain" description="CCHC-type" evidence="4">
    <location>
        <begin position="229"/>
        <end position="245"/>
    </location>
</feature>
<dbReference type="GO" id="GO:0008270">
    <property type="term" value="F:zinc ion binding"/>
    <property type="evidence" value="ECO:0007669"/>
    <property type="project" value="UniProtKB-KW"/>
</dbReference>
<feature type="coiled-coil region" evidence="2">
    <location>
        <begin position="78"/>
        <end position="105"/>
    </location>
</feature>
<evidence type="ECO:0000313" key="6">
    <source>
        <dbReference type="EMBL" id="OMH80789.1"/>
    </source>
</evidence>
<keyword evidence="1" id="KW-0863">Zinc-finger</keyword>
<dbReference type="Proteomes" id="UP000188320">
    <property type="component" value="Unassembled WGS sequence"/>
</dbReference>
<dbReference type="GO" id="GO:0003676">
    <property type="term" value="F:nucleic acid binding"/>
    <property type="evidence" value="ECO:0007669"/>
    <property type="project" value="InterPro"/>
</dbReference>
<keyword evidence="2" id="KW-0175">Coiled coil</keyword>
<dbReference type="EMBL" id="LSSK01001076">
    <property type="protein sequence ID" value="OMH80789.1"/>
    <property type="molecule type" value="Genomic_DNA"/>
</dbReference>
<comment type="caution">
    <text evidence="6">The sequence shown here is derived from an EMBL/GenBank/DDBJ whole genome shotgun (WGS) entry which is preliminary data.</text>
</comment>
<dbReference type="Pfam" id="PF00098">
    <property type="entry name" value="zf-CCHC"/>
    <property type="match status" value="1"/>
</dbReference>
<evidence type="ECO:0000256" key="1">
    <source>
        <dbReference type="PROSITE-ProRule" id="PRU00047"/>
    </source>
</evidence>
<accession>A0A1R1PIP0</accession>
<sequence>MDPKEWVGKYRIIAKLNKWDEDDWIDFVQLHLGKRELVWYKRNTLKFTSWEEFTKQFITKFGPKDQSLKYLEQLKTISQDEFETIEELEYELEELLTKSKITEEKQKLNWLLSALTTENRIRVRDAGVESWTEIVELISKDEQQLAIQRKPSAIEKENNKKQTKPRIQLPHSGRPIKDMAQEKLGYGEMVKKMEEWSLNLLTKVDELMENKLREHRRPRPQSYTRGPIKCFKCGVEGHKVPDCPEQSKVQDTSVNFIELSTGNEEDTDVFAVQRGIHPRGVQKPYDFSNKKMTPITTHTRMSQRNMDEVRAEMEVEPPAKPQVVGTAKDHATKEEPPKSRNKLIPKITEGIEPFSLVEDLKSYYPHISLPQLIQAAPQLTHDMSQLAKKVKKDEINEIRLNPSKTSSCKIEITIFGRRMWAVVDTGAACSVATPNLVYGWGLITEQSDGQVIVTADGRRHAPRGIIRDVPVQIGKYIFATDITIMERTDDILILGTDWLLAHRTKLDMQKGELALPVGKQLLLAPLYTRVAAEGADSDEAEVYLVISERQDEGTEEVAMDPRVTELIEENKELFIEDVEQLTQTNVTQHRIELTQDTPIRQRPYRIPFHLYEKVHITGRVARWAMILRNYNYSIVHCMGKRNPADALSRLPTNEPSTSIEELDILTLDFLYYTAITTYLREKEYPRGADERFREKLRNKARKYTLKNDRLCRVIKGQVKEVLHEKNIEETISTIHEEGHNGIENTWLKVKEKYTGEGLYEVVKKIVNECITCQRYKGGRTRRSNLNPIFSPRPFSIFGLDAIGPINPVSKTGNRFILTGIDYFTKWPVAAAWFGVPSQIITDRGSGFVSDLAEQVYKELGIRHTPTTPYRPQSNGQVERLNQTLKNALVRQCRKDKQNWDKFIWKSLLAIRTMRNKSTKYSPAELLYGVQIATPSVWTPPPDVDNLDIAVQERIDAIKSSLPEMRTDSVRNNVLAKEKDRESYNKQVKPYKFNQGDLVLKMTEQTQSKLEEIWEGPYQVENVLSKGTYIITDNEGKRDLVNGDMLKQFHYSKNMIPEVSSALRTKLRWFKNVPTISPIW</sequence>
<dbReference type="Gene3D" id="2.40.70.10">
    <property type="entry name" value="Acid Proteases"/>
    <property type="match status" value="1"/>
</dbReference>
<dbReference type="SMART" id="SM00343">
    <property type="entry name" value="ZnF_C2HC"/>
    <property type="match status" value="1"/>
</dbReference>
<dbReference type="PROSITE" id="PS50158">
    <property type="entry name" value="ZF_CCHC"/>
    <property type="match status" value="1"/>
</dbReference>
<dbReference type="GO" id="GO:0005634">
    <property type="term" value="C:nucleus"/>
    <property type="evidence" value="ECO:0007669"/>
    <property type="project" value="UniProtKB-ARBA"/>
</dbReference>
<dbReference type="Pfam" id="PF13975">
    <property type="entry name" value="gag-asp_proteas"/>
    <property type="match status" value="1"/>
</dbReference>
<keyword evidence="7" id="KW-1185">Reference proteome</keyword>
<dbReference type="OrthoDB" id="2264488at2759"/>
<dbReference type="SUPFAM" id="SSF50630">
    <property type="entry name" value="Acid proteases"/>
    <property type="match status" value="1"/>
</dbReference>
<evidence type="ECO:0000256" key="2">
    <source>
        <dbReference type="SAM" id="Coils"/>
    </source>
</evidence>
<dbReference type="InterPro" id="IPR041588">
    <property type="entry name" value="Integrase_H2C2"/>
</dbReference>
<dbReference type="GO" id="GO:0016779">
    <property type="term" value="F:nucleotidyltransferase activity"/>
    <property type="evidence" value="ECO:0007669"/>
    <property type="project" value="UniProtKB-KW"/>
</dbReference>
<dbReference type="InterPro" id="IPR012337">
    <property type="entry name" value="RNaseH-like_sf"/>
</dbReference>
<evidence type="ECO:0000313" key="7">
    <source>
        <dbReference type="Proteomes" id="UP000188320"/>
    </source>
</evidence>
<dbReference type="SUPFAM" id="SSF53098">
    <property type="entry name" value="Ribonuclease H-like"/>
    <property type="match status" value="1"/>
</dbReference>
<dbReference type="InterPro" id="IPR036875">
    <property type="entry name" value="Znf_CCHC_sf"/>
</dbReference>
<keyword evidence="1" id="KW-0479">Metal-binding</keyword>
<evidence type="ECO:0000259" key="5">
    <source>
        <dbReference type="PROSITE" id="PS50994"/>
    </source>
</evidence>
<dbReference type="PANTHER" id="PTHR37984">
    <property type="entry name" value="PROTEIN CBG26694"/>
    <property type="match status" value="1"/>
</dbReference>
<dbReference type="GO" id="GO:0015074">
    <property type="term" value="P:DNA integration"/>
    <property type="evidence" value="ECO:0007669"/>
    <property type="project" value="InterPro"/>
</dbReference>
<feature type="compositionally biased region" description="Basic and acidic residues" evidence="3">
    <location>
        <begin position="327"/>
        <end position="338"/>
    </location>
</feature>
<dbReference type="GO" id="GO:0004519">
    <property type="term" value="F:endonuclease activity"/>
    <property type="evidence" value="ECO:0007669"/>
    <property type="project" value="UniProtKB-KW"/>
</dbReference>
<keyword evidence="1" id="KW-0862">Zinc</keyword>
<dbReference type="PROSITE" id="PS50994">
    <property type="entry name" value="INTEGRASE"/>
    <property type="match status" value="1"/>
</dbReference>
<gene>
    <name evidence="6" type="ORF">AX774_g5766</name>
</gene>
<feature type="region of interest" description="Disordered" evidence="3">
    <location>
        <begin position="314"/>
        <end position="340"/>
    </location>
</feature>
<dbReference type="Gene3D" id="1.10.340.70">
    <property type="match status" value="1"/>
</dbReference>
<dbReference type="CDD" id="cd00303">
    <property type="entry name" value="retropepsin_like"/>
    <property type="match status" value="1"/>
</dbReference>
<evidence type="ECO:0000259" key="4">
    <source>
        <dbReference type="PROSITE" id="PS50158"/>
    </source>
</evidence>
<dbReference type="InterPro" id="IPR001878">
    <property type="entry name" value="Znf_CCHC"/>
</dbReference>
<feature type="domain" description="Integrase catalytic" evidence="5">
    <location>
        <begin position="834"/>
        <end position="930"/>
    </location>
</feature>
<proteinExistence type="predicted"/>
<dbReference type="InterPro" id="IPR001584">
    <property type="entry name" value="Integrase_cat-core"/>
</dbReference>
<protein>
    <submittedName>
        <fullName evidence="6">Pro-Pol polyprotein</fullName>
    </submittedName>
</protein>
<dbReference type="PANTHER" id="PTHR37984:SF15">
    <property type="entry name" value="INTEGRASE CATALYTIC DOMAIN-CONTAINING PROTEIN"/>
    <property type="match status" value="1"/>
</dbReference>
<dbReference type="Gene3D" id="3.30.420.10">
    <property type="entry name" value="Ribonuclease H-like superfamily/Ribonuclease H"/>
    <property type="match status" value="1"/>
</dbReference>
<reference evidence="7" key="1">
    <citation type="submission" date="2017-01" db="EMBL/GenBank/DDBJ databases">
        <authorList>
            <person name="Wang Y."/>
            <person name="White M."/>
            <person name="Kvist S."/>
            <person name="Moncalvo J.-M."/>
        </authorList>
    </citation>
    <scope>NUCLEOTIDE SEQUENCE [LARGE SCALE GENOMIC DNA]</scope>
    <source>
        <strain evidence="7">COL-18-3</strain>
    </source>
</reference>
<dbReference type="InterPro" id="IPR021109">
    <property type="entry name" value="Peptidase_aspartic_dom_sf"/>
</dbReference>
<dbReference type="Pfam" id="PF17921">
    <property type="entry name" value="Integrase_H2C2"/>
    <property type="match status" value="1"/>
</dbReference>
<dbReference type="SUPFAM" id="SSF57756">
    <property type="entry name" value="Retrovirus zinc finger-like domains"/>
    <property type="match status" value="1"/>
</dbReference>
<organism evidence="6 7">
    <name type="scientific">Zancudomyces culisetae</name>
    <name type="common">Gut fungus</name>
    <name type="synonym">Smittium culisetae</name>
    <dbReference type="NCBI Taxonomy" id="1213189"/>
    <lineage>
        <taxon>Eukaryota</taxon>
        <taxon>Fungi</taxon>
        <taxon>Fungi incertae sedis</taxon>
        <taxon>Zoopagomycota</taxon>
        <taxon>Kickxellomycotina</taxon>
        <taxon>Harpellomycetes</taxon>
        <taxon>Harpellales</taxon>
        <taxon>Legeriomycetaceae</taxon>
        <taxon>Zancudomyces</taxon>
    </lineage>
</organism>